<dbReference type="InterPro" id="IPR052188">
    <property type="entry name" value="Ni-pincer_cofactor_biosynth"/>
</dbReference>
<dbReference type="PANTHER" id="PTHR43169">
    <property type="entry name" value="EXSB FAMILY PROTEIN"/>
    <property type="match status" value="1"/>
</dbReference>
<dbReference type="CDD" id="cd01990">
    <property type="entry name" value="LarE-like"/>
    <property type="match status" value="1"/>
</dbReference>
<dbReference type="InterPro" id="IPR014729">
    <property type="entry name" value="Rossmann-like_a/b/a_fold"/>
</dbReference>
<dbReference type="RefSeq" id="WP_222926258.1">
    <property type="nucleotide sequence ID" value="NZ_LOED01000003.1"/>
</dbReference>
<sequence length="278" mass="31362">MKEMEKLEKLKGMIKNLGSVIVAFSGGVDSTFLLKVCLDVLGKENVLAVTARSSTYPARELKEAEELAQSFGANHEIIVSEELEVPGFSENPPERCYYCKKELFGKLVKMARERGFNFVVDGSNADDNGDFRPGMKAKDELGVISPLKEVGLTKAEIRALSQKMGLPTWNKPSFACLASRFPYGERITEEKLNRVEKAEDLLSELGFIQYRVRSHGDLARIEVSPEEIERFFERSLREKVVAEFKKLGFVYVSLDLIGYRTGSMNEGLKEEEKVLWKS</sequence>
<organism evidence="3 4">
    <name type="scientific">Fervidicola ferrireducens</name>
    <dbReference type="NCBI Taxonomy" id="520764"/>
    <lineage>
        <taxon>Bacteria</taxon>
        <taxon>Bacillati</taxon>
        <taxon>Bacillota</taxon>
        <taxon>Clostridia</taxon>
        <taxon>Thermosediminibacterales</taxon>
        <taxon>Thermosediminibacteraceae</taxon>
        <taxon>Fervidicola</taxon>
    </lineage>
</organism>
<evidence type="ECO:0000256" key="1">
    <source>
        <dbReference type="PIRSR" id="PIRSR006661-1"/>
    </source>
</evidence>
<dbReference type="EC" id="6.3.5.1" evidence="3"/>
<keyword evidence="3" id="KW-0436">Ligase</keyword>
<dbReference type="GO" id="GO:0016783">
    <property type="term" value="F:sulfurtransferase activity"/>
    <property type="evidence" value="ECO:0007669"/>
    <property type="project" value="InterPro"/>
</dbReference>
<reference evidence="3 4" key="1">
    <citation type="submission" date="2015-12" db="EMBL/GenBank/DDBJ databases">
        <title>Draft genome sequnece of Fervidicola ferrireducens strain Y170.</title>
        <authorList>
            <person name="Patel B.K."/>
        </authorList>
    </citation>
    <scope>NUCLEOTIDE SEQUENCE [LARGE SCALE GENOMIC DNA]</scope>
    <source>
        <strain evidence="3 4">Y170</strain>
    </source>
</reference>
<evidence type="ECO:0000313" key="3">
    <source>
        <dbReference type="EMBL" id="KXG78409.1"/>
    </source>
</evidence>
<dbReference type="STRING" id="520764.AN618_04760"/>
<dbReference type="EMBL" id="LOED01000003">
    <property type="protein sequence ID" value="KXG78409.1"/>
    <property type="molecule type" value="Genomic_DNA"/>
</dbReference>
<dbReference type="PANTHER" id="PTHR43169:SF2">
    <property type="entry name" value="NAD_GMP SYNTHASE DOMAIN-CONTAINING PROTEIN"/>
    <property type="match status" value="1"/>
</dbReference>
<feature type="active site" description="Nucleophile and sulfur donor" evidence="1">
    <location>
        <position position="176"/>
    </location>
</feature>
<name>A0A140LCY4_9FIRM</name>
<dbReference type="SUPFAM" id="SSF52402">
    <property type="entry name" value="Adenine nucleotide alpha hydrolases-like"/>
    <property type="match status" value="1"/>
</dbReference>
<dbReference type="AlphaFoldDB" id="A0A140LCY4"/>
<dbReference type="PIRSF" id="PIRSF006661">
    <property type="entry name" value="PP-lp_UCP006661"/>
    <property type="match status" value="1"/>
</dbReference>
<gene>
    <name evidence="3" type="primary">nadE_1</name>
    <name evidence="3" type="ORF">AN618_04760</name>
</gene>
<dbReference type="InterPro" id="IPR005232">
    <property type="entry name" value="LarE"/>
</dbReference>
<dbReference type="Pfam" id="PF02540">
    <property type="entry name" value="NAD_synthase"/>
    <property type="match status" value="1"/>
</dbReference>
<protein>
    <submittedName>
        <fullName evidence="3">NH(3)-dependent NAD(+) synthetase</fullName>
        <ecNumber evidence="3">6.3.5.1</ecNumber>
    </submittedName>
</protein>
<dbReference type="InParanoid" id="A0A140LCY4"/>
<keyword evidence="4" id="KW-1185">Reference proteome</keyword>
<feature type="domain" description="NAD/GMP synthase" evidence="2">
    <location>
        <begin position="18"/>
        <end position="78"/>
    </location>
</feature>
<dbReference type="GO" id="GO:0006163">
    <property type="term" value="P:purine nucleotide metabolic process"/>
    <property type="evidence" value="ECO:0007669"/>
    <property type="project" value="UniProtKB-ARBA"/>
</dbReference>
<dbReference type="Gene3D" id="3.40.50.620">
    <property type="entry name" value="HUPs"/>
    <property type="match status" value="1"/>
</dbReference>
<evidence type="ECO:0000313" key="4">
    <source>
        <dbReference type="Proteomes" id="UP000070427"/>
    </source>
</evidence>
<dbReference type="PATRIC" id="fig|520764.3.peg.500"/>
<dbReference type="Proteomes" id="UP000070427">
    <property type="component" value="Unassembled WGS sequence"/>
</dbReference>
<dbReference type="GO" id="GO:0003952">
    <property type="term" value="F:NAD+ synthase (glutamine-hydrolyzing) activity"/>
    <property type="evidence" value="ECO:0007669"/>
    <property type="project" value="UniProtKB-EC"/>
</dbReference>
<comment type="caution">
    <text evidence="3">The sequence shown here is derived from an EMBL/GenBank/DDBJ whole genome shotgun (WGS) entry which is preliminary data.</text>
</comment>
<accession>A0A140LCY4</accession>
<dbReference type="InterPro" id="IPR022310">
    <property type="entry name" value="NAD/GMP_synthase"/>
</dbReference>
<proteinExistence type="predicted"/>
<evidence type="ECO:0000259" key="2">
    <source>
        <dbReference type="Pfam" id="PF02540"/>
    </source>
</evidence>
<dbReference type="NCBIfam" id="TIGR00268">
    <property type="entry name" value="ATP-dependent sacrificial sulfur transferase LarE"/>
    <property type="match status" value="1"/>
</dbReference>